<comment type="caution">
    <text evidence="15">The sequence shown here is derived from an EMBL/GenBank/DDBJ whole genome shotgun (WGS) entry which is preliminary data.</text>
</comment>
<reference evidence="15" key="1">
    <citation type="journal article" date="2018" name="Int. J. Syst. Evol. Microbiol.">
        <title>Neptunicella marina gen. nov., sp. nov., isolated from surface seawater.</title>
        <authorList>
            <person name="Liu X."/>
            <person name="Lai Q."/>
            <person name="Du Y."/>
            <person name="Zhang X."/>
            <person name="Liu Z."/>
            <person name="Sun F."/>
            <person name="Shao Z."/>
        </authorList>
    </citation>
    <scope>NUCLEOTIDE SEQUENCE</scope>
    <source>
        <strain evidence="15">S27-2</strain>
    </source>
</reference>
<evidence type="ECO:0000256" key="3">
    <source>
        <dbReference type="ARBA" id="ARBA00022448"/>
    </source>
</evidence>
<sequence>MENISGRLAGEDDTSFEESILDKVEEQNNTLFIAFISIVATIGGFLFGFDSGVINGTVDGLQQAFQSESAGTGFNVSSMLLGCAVGAFFAGRLADKFGRRSILLVASVFFIISAWGSGVATGSFEFVIYRVLGGLAVGAASVMAPAYISEVAPARYRGMLTTVQQIAIITGLFMAFVSNYILADLAGLSTQKLWMDYEAWRWMFWMELAPACLFFLMLLFIPESPRFLVVSGRKDDAKDVLQKLYGDAAGESKVNEIDASLAADKHQPKLSDLFDKVTGKVRKIVWVGIGLAAFQQLVGINVVFYYGAVLWQAVGFDESQSLLINVISGAVSIAACVITIAVIDKIGRKPLLKWGSIGMSVTLGIMVYAFMNSDVDASGNLVLGSMGTVALVAANAYVFFFNMSWGPVMWVMLGEMFPNQIRGSGLAVAGLVQWFTNFVITWTFPMLLTGVGLAGAYGLYTIAAVLSVLFVIKLVHETKGIELEDMQG</sequence>
<name>A0A8J6M342_9ALTE</name>
<dbReference type="InterPro" id="IPR020846">
    <property type="entry name" value="MFS_dom"/>
</dbReference>
<feature type="transmembrane region" description="Helical" evidence="13">
    <location>
        <begin position="102"/>
        <end position="121"/>
    </location>
</feature>
<evidence type="ECO:0000256" key="12">
    <source>
        <dbReference type="RuleBase" id="RU003346"/>
    </source>
</evidence>
<comment type="catalytic activity">
    <reaction evidence="9">
        <text>D-xylose(in) + H(+)(in) = D-xylose(out) + H(+)(out)</text>
        <dbReference type="Rhea" id="RHEA:28959"/>
        <dbReference type="ChEBI" id="CHEBI:15378"/>
        <dbReference type="ChEBI" id="CHEBI:53455"/>
    </reaction>
    <physiologicalReaction direction="right-to-left" evidence="9">
        <dbReference type="Rhea" id="RHEA:28961"/>
    </physiologicalReaction>
</comment>
<feature type="transmembrane region" description="Helical" evidence="13">
    <location>
        <begin position="351"/>
        <end position="371"/>
    </location>
</feature>
<gene>
    <name evidence="15" type="ORF">H8B19_04120</name>
</gene>
<dbReference type="InterPro" id="IPR003663">
    <property type="entry name" value="Sugar/inositol_transpt"/>
</dbReference>
<dbReference type="InterPro" id="IPR036259">
    <property type="entry name" value="MFS_trans_sf"/>
</dbReference>
<evidence type="ECO:0000256" key="6">
    <source>
        <dbReference type="ARBA" id="ARBA00022692"/>
    </source>
</evidence>
<dbReference type="CDD" id="cd17359">
    <property type="entry name" value="MFS_XylE_like"/>
    <property type="match status" value="1"/>
</dbReference>
<dbReference type="Gene3D" id="1.20.1250.20">
    <property type="entry name" value="MFS general substrate transporter like domains"/>
    <property type="match status" value="1"/>
</dbReference>
<feature type="transmembrane region" description="Helical" evidence="13">
    <location>
        <begin position="450"/>
        <end position="472"/>
    </location>
</feature>
<dbReference type="InterPro" id="IPR050820">
    <property type="entry name" value="MFS_Sugar_Transporter"/>
</dbReference>
<dbReference type="SUPFAM" id="SSF103473">
    <property type="entry name" value="MFS general substrate transporter"/>
    <property type="match status" value="1"/>
</dbReference>
<feature type="transmembrane region" description="Helical" evidence="13">
    <location>
        <begin position="31"/>
        <end position="49"/>
    </location>
</feature>
<dbReference type="Pfam" id="PF00083">
    <property type="entry name" value="Sugar_tr"/>
    <property type="match status" value="1"/>
</dbReference>
<feature type="transmembrane region" description="Helical" evidence="13">
    <location>
        <begin position="202"/>
        <end position="221"/>
    </location>
</feature>
<comment type="subcellular location">
    <subcellularLocation>
        <location evidence="1">Cell membrane</location>
        <topology evidence="1">Multi-pass membrane protein</topology>
    </subcellularLocation>
</comment>
<feature type="transmembrane region" description="Helical" evidence="13">
    <location>
        <begin position="322"/>
        <end position="344"/>
    </location>
</feature>
<keyword evidence="8 13" id="KW-0472">Membrane</keyword>
<reference evidence="15" key="2">
    <citation type="submission" date="2020-08" db="EMBL/GenBank/DDBJ databases">
        <authorList>
            <person name="Lai Q."/>
        </authorList>
    </citation>
    <scope>NUCLEOTIDE SEQUENCE</scope>
    <source>
        <strain evidence="15">S27-2</strain>
    </source>
</reference>
<feature type="transmembrane region" description="Helical" evidence="13">
    <location>
        <begin position="160"/>
        <end position="182"/>
    </location>
</feature>
<dbReference type="EMBL" id="JACNEP010000002">
    <property type="protein sequence ID" value="MBC3765051.1"/>
    <property type="molecule type" value="Genomic_DNA"/>
</dbReference>
<keyword evidence="7 13" id="KW-1133">Transmembrane helix</keyword>
<evidence type="ECO:0000256" key="2">
    <source>
        <dbReference type="ARBA" id="ARBA00010992"/>
    </source>
</evidence>
<feature type="transmembrane region" description="Helical" evidence="13">
    <location>
        <begin position="425"/>
        <end position="444"/>
    </location>
</feature>
<evidence type="ECO:0000256" key="1">
    <source>
        <dbReference type="ARBA" id="ARBA00004651"/>
    </source>
</evidence>
<evidence type="ECO:0000313" key="16">
    <source>
        <dbReference type="Proteomes" id="UP000601768"/>
    </source>
</evidence>
<accession>A0A8J6M342</accession>
<evidence type="ECO:0000259" key="14">
    <source>
        <dbReference type="PROSITE" id="PS50850"/>
    </source>
</evidence>
<keyword evidence="4" id="KW-1003">Cell membrane</keyword>
<keyword evidence="3 12" id="KW-0813">Transport</keyword>
<evidence type="ECO:0000256" key="5">
    <source>
        <dbReference type="ARBA" id="ARBA00022597"/>
    </source>
</evidence>
<evidence type="ECO:0000256" key="9">
    <source>
        <dbReference type="ARBA" id="ARBA00050593"/>
    </source>
</evidence>
<dbReference type="PRINTS" id="PR00171">
    <property type="entry name" value="SUGRTRNSPORT"/>
</dbReference>
<keyword evidence="6 13" id="KW-0812">Transmembrane</keyword>
<evidence type="ECO:0000256" key="7">
    <source>
        <dbReference type="ARBA" id="ARBA00022989"/>
    </source>
</evidence>
<protein>
    <recommendedName>
        <fullName evidence="10">D-xylose-proton symporter</fullName>
    </recommendedName>
    <alternativeName>
        <fullName evidence="11">D-xylose transporter</fullName>
    </alternativeName>
</protein>
<proteinExistence type="inferred from homology"/>
<dbReference type="GO" id="GO:0005886">
    <property type="term" value="C:plasma membrane"/>
    <property type="evidence" value="ECO:0007669"/>
    <property type="project" value="UniProtKB-SubCell"/>
</dbReference>
<evidence type="ECO:0000256" key="11">
    <source>
        <dbReference type="ARBA" id="ARBA00076792"/>
    </source>
</evidence>
<feature type="domain" description="Major facilitator superfamily (MFS) profile" evidence="14">
    <location>
        <begin position="36"/>
        <end position="479"/>
    </location>
</feature>
<dbReference type="AlphaFoldDB" id="A0A8J6M342"/>
<keyword evidence="16" id="KW-1185">Reference proteome</keyword>
<dbReference type="PROSITE" id="PS50850">
    <property type="entry name" value="MFS"/>
    <property type="match status" value="1"/>
</dbReference>
<dbReference type="PROSITE" id="PS00217">
    <property type="entry name" value="SUGAR_TRANSPORT_2"/>
    <property type="match status" value="1"/>
</dbReference>
<organism evidence="15 16">
    <name type="scientific">Neptunicella marina</name>
    <dbReference type="NCBI Taxonomy" id="2125989"/>
    <lineage>
        <taxon>Bacteria</taxon>
        <taxon>Pseudomonadati</taxon>
        <taxon>Pseudomonadota</taxon>
        <taxon>Gammaproteobacteria</taxon>
        <taxon>Alteromonadales</taxon>
        <taxon>Alteromonadaceae</taxon>
        <taxon>Neptunicella</taxon>
    </lineage>
</organism>
<evidence type="ECO:0000256" key="13">
    <source>
        <dbReference type="SAM" id="Phobius"/>
    </source>
</evidence>
<dbReference type="NCBIfam" id="TIGR00879">
    <property type="entry name" value="SP"/>
    <property type="match status" value="1"/>
</dbReference>
<evidence type="ECO:0000256" key="4">
    <source>
        <dbReference type="ARBA" id="ARBA00022475"/>
    </source>
</evidence>
<evidence type="ECO:0000313" key="15">
    <source>
        <dbReference type="EMBL" id="MBC3765051.1"/>
    </source>
</evidence>
<dbReference type="FunFam" id="1.20.1250.20:FF:000122">
    <property type="entry name" value="D-xylose transporter XylE"/>
    <property type="match status" value="1"/>
</dbReference>
<evidence type="ECO:0000256" key="8">
    <source>
        <dbReference type="ARBA" id="ARBA00023136"/>
    </source>
</evidence>
<feature type="transmembrane region" description="Helical" evidence="13">
    <location>
        <begin position="391"/>
        <end position="413"/>
    </location>
</feature>
<dbReference type="InterPro" id="IPR005829">
    <property type="entry name" value="Sugar_transporter_CS"/>
</dbReference>
<dbReference type="InterPro" id="IPR005828">
    <property type="entry name" value="MFS_sugar_transport-like"/>
</dbReference>
<feature type="transmembrane region" description="Helical" evidence="13">
    <location>
        <begin position="69"/>
        <end position="90"/>
    </location>
</feature>
<dbReference type="PANTHER" id="PTHR48023">
    <property type="entry name" value="D-XYLOSE-PROTON SYMPORTER-LIKE 2"/>
    <property type="match status" value="1"/>
</dbReference>
<dbReference type="InterPro" id="IPR047984">
    <property type="entry name" value="XylE-like"/>
</dbReference>
<comment type="similarity">
    <text evidence="2 12">Belongs to the major facilitator superfamily. Sugar transporter (TC 2.A.1.1) family.</text>
</comment>
<feature type="transmembrane region" description="Helical" evidence="13">
    <location>
        <begin position="284"/>
        <end position="307"/>
    </location>
</feature>
<dbReference type="PANTHER" id="PTHR48023:SF4">
    <property type="entry name" value="D-XYLOSE-PROTON SYMPORTER-LIKE 2"/>
    <property type="match status" value="1"/>
</dbReference>
<dbReference type="PROSITE" id="PS00216">
    <property type="entry name" value="SUGAR_TRANSPORT_1"/>
    <property type="match status" value="2"/>
</dbReference>
<keyword evidence="5" id="KW-0762">Sugar transport</keyword>
<dbReference type="Proteomes" id="UP000601768">
    <property type="component" value="Unassembled WGS sequence"/>
</dbReference>
<evidence type="ECO:0000256" key="10">
    <source>
        <dbReference type="ARBA" id="ARBA00070440"/>
    </source>
</evidence>
<dbReference type="GO" id="GO:0022857">
    <property type="term" value="F:transmembrane transporter activity"/>
    <property type="evidence" value="ECO:0007669"/>
    <property type="project" value="InterPro"/>
</dbReference>
<feature type="transmembrane region" description="Helical" evidence="13">
    <location>
        <begin position="127"/>
        <end position="148"/>
    </location>
</feature>